<proteinExistence type="predicted"/>
<dbReference type="Proteomes" id="UP001152759">
    <property type="component" value="Chromosome 4"/>
</dbReference>
<reference evidence="2" key="1">
    <citation type="submission" date="2021-12" db="EMBL/GenBank/DDBJ databases">
        <authorList>
            <person name="King R."/>
        </authorList>
    </citation>
    <scope>NUCLEOTIDE SEQUENCE</scope>
</reference>
<protein>
    <submittedName>
        <fullName evidence="2">Uncharacterized protein</fullName>
    </submittedName>
</protein>
<dbReference type="EMBL" id="OU963865">
    <property type="protein sequence ID" value="CAH0388727.1"/>
    <property type="molecule type" value="Genomic_DNA"/>
</dbReference>
<feature type="signal peptide" evidence="1">
    <location>
        <begin position="1"/>
        <end position="20"/>
    </location>
</feature>
<organism evidence="2 3">
    <name type="scientific">Bemisia tabaci</name>
    <name type="common">Sweetpotato whitefly</name>
    <name type="synonym">Aleurodes tabaci</name>
    <dbReference type="NCBI Taxonomy" id="7038"/>
    <lineage>
        <taxon>Eukaryota</taxon>
        <taxon>Metazoa</taxon>
        <taxon>Ecdysozoa</taxon>
        <taxon>Arthropoda</taxon>
        <taxon>Hexapoda</taxon>
        <taxon>Insecta</taxon>
        <taxon>Pterygota</taxon>
        <taxon>Neoptera</taxon>
        <taxon>Paraneoptera</taxon>
        <taxon>Hemiptera</taxon>
        <taxon>Sternorrhyncha</taxon>
        <taxon>Aleyrodoidea</taxon>
        <taxon>Aleyrodidae</taxon>
        <taxon>Aleyrodinae</taxon>
        <taxon>Bemisia</taxon>
    </lineage>
</organism>
<evidence type="ECO:0000256" key="1">
    <source>
        <dbReference type="SAM" id="SignalP"/>
    </source>
</evidence>
<evidence type="ECO:0000313" key="3">
    <source>
        <dbReference type="Proteomes" id="UP001152759"/>
    </source>
</evidence>
<accession>A0A9P0F250</accession>
<sequence length="154" mass="17578">MLRLRLSSLILLCSLTWSDGAQIVIISTGNTKNHDNPETHLSRFPAPDILHFKQTTGNDHAEKPLFSEVQPRLGTDSDESMAERLEPRGNMFRFLSCWFKEKLRRHKSRRTDTYPRGPLIPIMDRRDKASRQGTRGKMVVPAAMDTSPRGSPLH</sequence>
<keyword evidence="3" id="KW-1185">Reference proteome</keyword>
<dbReference type="AlphaFoldDB" id="A0A9P0F250"/>
<gene>
    <name evidence="2" type="ORF">BEMITA_LOCUS7623</name>
</gene>
<evidence type="ECO:0000313" key="2">
    <source>
        <dbReference type="EMBL" id="CAH0388727.1"/>
    </source>
</evidence>
<name>A0A9P0F250_BEMTA</name>
<feature type="chain" id="PRO_5040313119" evidence="1">
    <location>
        <begin position="21"/>
        <end position="154"/>
    </location>
</feature>
<dbReference type="KEGG" id="btab:109036327"/>
<keyword evidence="1" id="KW-0732">Signal</keyword>